<dbReference type="CDD" id="cd20655">
    <property type="entry name" value="CYP93"/>
    <property type="match status" value="1"/>
</dbReference>
<keyword evidence="7 10" id="KW-0408">Iron</keyword>
<evidence type="ECO:0000256" key="3">
    <source>
        <dbReference type="ARBA" id="ARBA00010617"/>
    </source>
</evidence>
<evidence type="ECO:0000256" key="2">
    <source>
        <dbReference type="ARBA" id="ARBA00004370"/>
    </source>
</evidence>
<dbReference type="GO" id="GO:0016020">
    <property type="term" value="C:membrane"/>
    <property type="evidence" value="ECO:0007669"/>
    <property type="project" value="UniProtKB-SubCell"/>
</dbReference>
<dbReference type="InterPro" id="IPR002401">
    <property type="entry name" value="Cyt_P450_E_grp-I"/>
</dbReference>
<keyword evidence="15" id="KW-1185">Reference proteome</keyword>
<dbReference type="InterPro" id="IPR036396">
    <property type="entry name" value="Cyt_P450_sf"/>
</dbReference>
<reference evidence="14" key="1">
    <citation type="submission" date="2018-05" db="EMBL/GenBank/DDBJ databases">
        <title>Draft genome of Mucuna pruriens seed.</title>
        <authorList>
            <person name="Nnadi N.E."/>
            <person name="Vos R."/>
            <person name="Hasami M.H."/>
            <person name="Devisetty U.K."/>
            <person name="Aguiy J.C."/>
        </authorList>
    </citation>
    <scope>NUCLEOTIDE SEQUENCE [LARGE SCALE GENOMIC DNA]</scope>
    <source>
        <strain evidence="14">JCA_2017</strain>
    </source>
</reference>
<organism evidence="14 15">
    <name type="scientific">Mucuna pruriens</name>
    <name type="common">Velvet bean</name>
    <name type="synonym">Dolichos pruriens</name>
    <dbReference type="NCBI Taxonomy" id="157652"/>
    <lineage>
        <taxon>Eukaryota</taxon>
        <taxon>Viridiplantae</taxon>
        <taxon>Streptophyta</taxon>
        <taxon>Embryophyta</taxon>
        <taxon>Tracheophyta</taxon>
        <taxon>Spermatophyta</taxon>
        <taxon>Magnoliopsida</taxon>
        <taxon>eudicotyledons</taxon>
        <taxon>Gunneridae</taxon>
        <taxon>Pentapetalae</taxon>
        <taxon>rosids</taxon>
        <taxon>fabids</taxon>
        <taxon>Fabales</taxon>
        <taxon>Fabaceae</taxon>
        <taxon>Papilionoideae</taxon>
        <taxon>50 kb inversion clade</taxon>
        <taxon>NPAAA clade</taxon>
        <taxon>indigoferoid/millettioid clade</taxon>
        <taxon>Phaseoleae</taxon>
        <taxon>Mucuna</taxon>
    </lineage>
</organism>
<keyword evidence="12" id="KW-1133">Transmembrane helix</keyword>
<dbReference type="EMBL" id="QJKJ01013033">
    <property type="protein sequence ID" value="RDX67353.1"/>
    <property type="molecule type" value="Genomic_DNA"/>
</dbReference>
<feature type="transmembrane region" description="Helical" evidence="12">
    <location>
        <begin position="297"/>
        <end position="323"/>
    </location>
</feature>
<evidence type="ECO:0000256" key="11">
    <source>
        <dbReference type="RuleBase" id="RU000461"/>
    </source>
</evidence>
<evidence type="ECO:0000256" key="10">
    <source>
        <dbReference type="PIRSR" id="PIRSR602401-1"/>
    </source>
</evidence>
<dbReference type="Gene3D" id="1.10.630.10">
    <property type="entry name" value="Cytochrome P450"/>
    <property type="match status" value="1"/>
</dbReference>
<evidence type="ECO:0000256" key="9">
    <source>
        <dbReference type="ARBA" id="ARBA00023136"/>
    </source>
</evidence>
<dbReference type="GO" id="GO:0020037">
    <property type="term" value="F:heme binding"/>
    <property type="evidence" value="ECO:0007669"/>
    <property type="project" value="InterPro"/>
</dbReference>
<evidence type="ECO:0000313" key="14">
    <source>
        <dbReference type="EMBL" id="RDX67353.1"/>
    </source>
</evidence>
<comment type="subcellular location">
    <subcellularLocation>
        <location evidence="2">Membrane</location>
    </subcellularLocation>
</comment>
<evidence type="ECO:0000256" key="1">
    <source>
        <dbReference type="ARBA" id="ARBA00001971"/>
    </source>
</evidence>
<dbReference type="PRINTS" id="PR00463">
    <property type="entry name" value="EP450I"/>
</dbReference>
<keyword evidence="9 12" id="KW-0472">Membrane</keyword>
<keyword evidence="8 11" id="KW-0503">Monooxygenase</keyword>
<sequence length="545" mass="61825">MIETLFIVLLFLISLIVTYTMMCTKTTSNNVQLPPSPQSIPLIGHLHLLTPSLYKSLHTLSSKHGPLLLLRLGPSRRLLVVSSATVAAAVFKTHDLAFSSRPAFAFADKLPLGTAGFITAPYGPYWRFMKKQCVTELLSTRQLDRSKTIRREEIERSIKRVLGSARENVALHLSSEFMKLTNNVTCRMAMSTSCSENCEDAERIRKLVKESFELAAKLCFGDVLGPLKDFTFWLYGKKALDVSTRYDELLDKVLKEHQHKRLSHNADETQRDLMDILLDVYHDAHAHFKITTTHIKAFFLVTFIFHIYLYFPSHLFSFVELIVTASMKLKFIIYSCGKDLFIAGTDTSAEAMQWAMAELLNHPEAFERVRNEIELVTGNVRLVEESDVPNMPYLQAVVKETLRLYPPGPVTTRECRQHCKINGFDVPPKTAVAINLYAIMRDPDSWDHPNEFRPERFLKEQDDDSERMKFNFVPFGGGRRGCPGTTLAFNLMNTAVAAMVQCFDWRIGEDGKGEKVDMQSGSGMSLSMLHPLVCVPVVHFNPYNV</sequence>
<evidence type="ECO:0000256" key="12">
    <source>
        <dbReference type="SAM" id="Phobius"/>
    </source>
</evidence>
<comment type="cofactor">
    <cofactor evidence="1 10">
        <name>heme</name>
        <dbReference type="ChEBI" id="CHEBI:30413"/>
    </cofactor>
</comment>
<evidence type="ECO:0000256" key="7">
    <source>
        <dbReference type="ARBA" id="ARBA00023004"/>
    </source>
</evidence>
<dbReference type="PRINTS" id="PR00385">
    <property type="entry name" value="P450"/>
</dbReference>
<evidence type="ECO:0000256" key="8">
    <source>
        <dbReference type="ARBA" id="ARBA00023033"/>
    </source>
</evidence>
<gene>
    <name evidence="14" type="primary">CYP93A1</name>
    <name evidence="14" type="ORF">CR513_53785</name>
</gene>
<dbReference type="InterPro" id="IPR001128">
    <property type="entry name" value="Cyt_P450"/>
</dbReference>
<dbReference type="OrthoDB" id="1470350at2759"/>
<proteinExistence type="inferred from homology"/>
<evidence type="ECO:0000256" key="5">
    <source>
        <dbReference type="ARBA" id="ARBA00022723"/>
    </source>
</evidence>
<accession>A0A371EMR0</accession>
<feature type="binding site" description="axial binding residue" evidence="10">
    <location>
        <position position="482"/>
    </location>
    <ligand>
        <name>heme</name>
        <dbReference type="ChEBI" id="CHEBI:30413"/>
    </ligand>
    <ligandPart>
        <name>Fe</name>
        <dbReference type="ChEBI" id="CHEBI:18248"/>
    </ligandPart>
</feature>
<comment type="caution">
    <text evidence="14">The sequence shown here is derived from an EMBL/GenBank/DDBJ whole genome shotgun (WGS) entry which is preliminary data.</text>
</comment>
<dbReference type="PANTHER" id="PTHR47943">
    <property type="entry name" value="CYTOCHROME P450 93A3-LIKE"/>
    <property type="match status" value="1"/>
</dbReference>
<dbReference type="GO" id="GO:0016705">
    <property type="term" value="F:oxidoreductase activity, acting on paired donors, with incorporation or reduction of molecular oxygen"/>
    <property type="evidence" value="ECO:0007669"/>
    <property type="project" value="InterPro"/>
</dbReference>
<dbReference type="AlphaFoldDB" id="A0A371EMR0"/>
<dbReference type="Pfam" id="PF00067">
    <property type="entry name" value="p450"/>
    <property type="match status" value="2"/>
</dbReference>
<feature type="chain" id="PRO_5016868391" evidence="13">
    <location>
        <begin position="19"/>
        <end position="545"/>
    </location>
</feature>
<evidence type="ECO:0000256" key="6">
    <source>
        <dbReference type="ARBA" id="ARBA00023002"/>
    </source>
</evidence>
<dbReference type="PANTHER" id="PTHR47943:SF8">
    <property type="entry name" value="CYTOCHROME P450"/>
    <property type="match status" value="1"/>
</dbReference>
<keyword evidence="4 10" id="KW-0349">Heme</keyword>
<dbReference type="SUPFAM" id="SSF48264">
    <property type="entry name" value="Cytochrome P450"/>
    <property type="match status" value="1"/>
</dbReference>
<keyword evidence="6 11" id="KW-0560">Oxidoreductase</keyword>
<evidence type="ECO:0000256" key="13">
    <source>
        <dbReference type="SAM" id="SignalP"/>
    </source>
</evidence>
<keyword evidence="5 10" id="KW-0479">Metal-binding</keyword>
<comment type="similarity">
    <text evidence="3 11">Belongs to the cytochrome P450 family.</text>
</comment>
<dbReference type="InterPro" id="IPR017972">
    <property type="entry name" value="Cyt_P450_CS"/>
</dbReference>
<dbReference type="STRING" id="157652.A0A371EMR0"/>
<dbReference type="GO" id="GO:0004497">
    <property type="term" value="F:monooxygenase activity"/>
    <property type="evidence" value="ECO:0007669"/>
    <property type="project" value="UniProtKB-KW"/>
</dbReference>
<dbReference type="Proteomes" id="UP000257109">
    <property type="component" value="Unassembled WGS sequence"/>
</dbReference>
<dbReference type="PROSITE" id="PS00086">
    <property type="entry name" value="CYTOCHROME_P450"/>
    <property type="match status" value="1"/>
</dbReference>
<keyword evidence="12" id="KW-0812">Transmembrane</keyword>
<name>A0A371EMR0_MUCPR</name>
<feature type="signal peptide" evidence="13">
    <location>
        <begin position="1"/>
        <end position="18"/>
    </location>
</feature>
<evidence type="ECO:0000256" key="4">
    <source>
        <dbReference type="ARBA" id="ARBA00022617"/>
    </source>
</evidence>
<dbReference type="GO" id="GO:0005506">
    <property type="term" value="F:iron ion binding"/>
    <property type="evidence" value="ECO:0007669"/>
    <property type="project" value="InterPro"/>
</dbReference>
<protein>
    <submittedName>
        <fullName evidence="14">3,9-dihydroxypterocarpan 6A-monooxygenase</fullName>
    </submittedName>
</protein>
<evidence type="ECO:0000313" key="15">
    <source>
        <dbReference type="Proteomes" id="UP000257109"/>
    </source>
</evidence>
<keyword evidence="13" id="KW-0732">Signal</keyword>